<reference evidence="3" key="1">
    <citation type="submission" date="2015-08" db="EMBL/GenBank/DDBJ databases">
        <authorList>
            <person name="Babu N.S."/>
            <person name="Beckwith C.J."/>
            <person name="Beseler K.G."/>
            <person name="Brison A."/>
            <person name="Carone J.V."/>
            <person name="Caskin T.P."/>
            <person name="Diamond M."/>
            <person name="Durham M.E."/>
            <person name="Foxe J.M."/>
            <person name="Go M."/>
            <person name="Henderson B.A."/>
            <person name="Jones I.B."/>
            <person name="McGettigan J.A."/>
            <person name="Micheletti S.J."/>
            <person name="Nasrallah M.E."/>
            <person name="Ortiz D."/>
            <person name="Piller C.R."/>
            <person name="Privatt S.R."/>
            <person name="Schneider S.L."/>
            <person name="Sharp S."/>
            <person name="Smith T.C."/>
            <person name="Stanton J.D."/>
            <person name="Ullery H.E."/>
            <person name="Wilson R.J."/>
            <person name="Serrano M.G."/>
            <person name="Buck G."/>
            <person name="Lee V."/>
            <person name="Wang Y."/>
            <person name="Carvalho R."/>
            <person name="Voegtly L."/>
            <person name="Shi R."/>
            <person name="Duckworth R."/>
            <person name="Johnson A."/>
            <person name="Loviza R."/>
            <person name="Walstead R."/>
            <person name="Shah Z."/>
            <person name="Kiflezghi M."/>
            <person name="Wade K."/>
            <person name="Ball S.L."/>
            <person name="Bradley K.W."/>
            <person name="Asai D.J."/>
            <person name="Bowman C.A."/>
            <person name="Russell D.A."/>
            <person name="Pope W.H."/>
            <person name="Jacobs-Sera D."/>
            <person name="Hendrix R.W."/>
            <person name="Hatfull G.F."/>
        </authorList>
    </citation>
    <scope>NUCLEOTIDE SEQUENCE</scope>
</reference>
<feature type="region of interest" description="Disordered" evidence="1">
    <location>
        <begin position="278"/>
        <end position="298"/>
    </location>
</feature>
<evidence type="ECO:0008006" key="4">
    <source>
        <dbReference type="Google" id="ProtNLM"/>
    </source>
</evidence>
<proteinExistence type="predicted"/>
<protein>
    <recommendedName>
        <fullName evidence="4">S-layer protein C-terminal domain-containing protein</fullName>
    </recommendedName>
</protein>
<keyword evidence="2" id="KW-0472">Membrane</keyword>
<dbReference type="EMBL" id="CZKB01000025">
    <property type="protein sequence ID" value="CUR61882.1"/>
    <property type="molecule type" value="Genomic_DNA"/>
</dbReference>
<organism evidence="3">
    <name type="scientific">metagenome</name>
    <dbReference type="NCBI Taxonomy" id="256318"/>
    <lineage>
        <taxon>unclassified sequences</taxon>
        <taxon>metagenomes</taxon>
    </lineage>
</organism>
<gene>
    <name evidence="3" type="ORF">NOCA150182</name>
</gene>
<dbReference type="AlphaFoldDB" id="A0A2P2CL10"/>
<keyword evidence="2" id="KW-0812">Transmembrane</keyword>
<feature type="transmembrane region" description="Helical" evidence="2">
    <location>
        <begin position="6"/>
        <end position="24"/>
    </location>
</feature>
<evidence type="ECO:0000256" key="2">
    <source>
        <dbReference type="SAM" id="Phobius"/>
    </source>
</evidence>
<sequence length="298" mass="32469">MSVVLNIVLGLAVALIGYLIGRLWEKFQVRRRCWMAREFWHPVLDGTFQIVISKFDIPGFREPTGVVGGGDAIANRLLSELFHDIGLDRPQSVYVDEHELDRTNNLVVLGGPAENKVARQLCDRLRPGMRVVDPGPGLPMQVEMTRQPGGDWASPIVHVAEPGQEMTEYGVIVRAPSSFAAGRTVVVIQGAYGYGTWAGVGLTRTADFLAKCESLDHEHSEPRGRVAAAAARARRRMGFTSGSREWVPIECLYKVDVIDGHPATTEILTLRRMAAVTGGESSAPRAGSDRPPEAAGHP</sequence>
<evidence type="ECO:0000256" key="1">
    <source>
        <dbReference type="SAM" id="MobiDB-lite"/>
    </source>
</evidence>
<keyword evidence="2" id="KW-1133">Transmembrane helix</keyword>
<name>A0A2P2CL10_9ZZZZ</name>
<evidence type="ECO:0000313" key="3">
    <source>
        <dbReference type="EMBL" id="CUR61882.1"/>
    </source>
</evidence>
<accession>A0A2P2CL10</accession>